<evidence type="ECO:0000313" key="1">
    <source>
        <dbReference type="EMBL" id="AES92431.1"/>
    </source>
</evidence>
<protein>
    <submittedName>
        <fullName evidence="1">Transmembrane protein, putative</fullName>
    </submittedName>
</protein>
<gene>
    <name evidence="1" type="ordered locus">MTR_4g129440</name>
</gene>
<dbReference type="EnsemblPlants" id="AES92431">
    <property type="protein sequence ID" value="AES92431"/>
    <property type="gene ID" value="MTR_4g129440"/>
</dbReference>
<evidence type="ECO:0000313" key="2">
    <source>
        <dbReference type="EnsemblPlants" id="AES92431"/>
    </source>
</evidence>
<dbReference type="PaxDb" id="3880-AES92431"/>
<dbReference type="Proteomes" id="UP000002051">
    <property type="component" value="Chromosome 4"/>
</dbReference>
<keyword evidence="1" id="KW-0472">Membrane</keyword>
<keyword evidence="3" id="KW-1185">Reference proteome</keyword>
<organism evidence="1 3">
    <name type="scientific">Medicago truncatula</name>
    <name type="common">Barrel medic</name>
    <name type="synonym">Medicago tribuloides</name>
    <dbReference type="NCBI Taxonomy" id="3880"/>
    <lineage>
        <taxon>Eukaryota</taxon>
        <taxon>Viridiplantae</taxon>
        <taxon>Streptophyta</taxon>
        <taxon>Embryophyta</taxon>
        <taxon>Tracheophyta</taxon>
        <taxon>Spermatophyta</taxon>
        <taxon>Magnoliopsida</taxon>
        <taxon>eudicotyledons</taxon>
        <taxon>Gunneridae</taxon>
        <taxon>Pentapetalae</taxon>
        <taxon>rosids</taxon>
        <taxon>fabids</taxon>
        <taxon>Fabales</taxon>
        <taxon>Fabaceae</taxon>
        <taxon>Papilionoideae</taxon>
        <taxon>50 kb inversion clade</taxon>
        <taxon>NPAAA clade</taxon>
        <taxon>Hologalegina</taxon>
        <taxon>IRL clade</taxon>
        <taxon>Trifolieae</taxon>
        <taxon>Medicago</taxon>
    </lineage>
</organism>
<reference evidence="1 3" key="1">
    <citation type="journal article" date="2011" name="Nature">
        <title>The Medicago genome provides insight into the evolution of rhizobial symbioses.</title>
        <authorList>
            <person name="Young N.D."/>
            <person name="Debelle F."/>
            <person name="Oldroyd G.E."/>
            <person name="Geurts R."/>
            <person name="Cannon S.B."/>
            <person name="Udvardi M.K."/>
            <person name="Benedito V.A."/>
            <person name="Mayer K.F."/>
            <person name="Gouzy J."/>
            <person name="Schoof H."/>
            <person name="Van de Peer Y."/>
            <person name="Proost S."/>
            <person name="Cook D.R."/>
            <person name="Meyers B.C."/>
            <person name="Spannagl M."/>
            <person name="Cheung F."/>
            <person name="De Mita S."/>
            <person name="Krishnakumar V."/>
            <person name="Gundlach H."/>
            <person name="Zhou S."/>
            <person name="Mudge J."/>
            <person name="Bharti A.K."/>
            <person name="Murray J.D."/>
            <person name="Naoumkina M.A."/>
            <person name="Rosen B."/>
            <person name="Silverstein K.A."/>
            <person name="Tang H."/>
            <person name="Rombauts S."/>
            <person name="Zhao P.X."/>
            <person name="Zhou P."/>
            <person name="Barbe V."/>
            <person name="Bardou P."/>
            <person name="Bechner M."/>
            <person name="Bellec A."/>
            <person name="Berger A."/>
            <person name="Berges H."/>
            <person name="Bidwell S."/>
            <person name="Bisseling T."/>
            <person name="Choisne N."/>
            <person name="Couloux A."/>
            <person name="Denny R."/>
            <person name="Deshpande S."/>
            <person name="Dai X."/>
            <person name="Doyle J.J."/>
            <person name="Dudez A.M."/>
            <person name="Farmer A.D."/>
            <person name="Fouteau S."/>
            <person name="Franken C."/>
            <person name="Gibelin C."/>
            <person name="Gish J."/>
            <person name="Goldstein S."/>
            <person name="Gonzalez A.J."/>
            <person name="Green P.J."/>
            <person name="Hallab A."/>
            <person name="Hartog M."/>
            <person name="Hua A."/>
            <person name="Humphray S.J."/>
            <person name="Jeong D.H."/>
            <person name="Jing Y."/>
            <person name="Jocker A."/>
            <person name="Kenton S.M."/>
            <person name="Kim D.J."/>
            <person name="Klee K."/>
            <person name="Lai H."/>
            <person name="Lang C."/>
            <person name="Lin S."/>
            <person name="Macmil S.L."/>
            <person name="Magdelenat G."/>
            <person name="Matthews L."/>
            <person name="McCorrison J."/>
            <person name="Monaghan E.L."/>
            <person name="Mun J.H."/>
            <person name="Najar F.Z."/>
            <person name="Nicholson C."/>
            <person name="Noirot C."/>
            <person name="O'Bleness M."/>
            <person name="Paule C.R."/>
            <person name="Poulain J."/>
            <person name="Prion F."/>
            <person name="Qin B."/>
            <person name="Qu C."/>
            <person name="Retzel E.F."/>
            <person name="Riddle C."/>
            <person name="Sallet E."/>
            <person name="Samain S."/>
            <person name="Samson N."/>
            <person name="Sanders I."/>
            <person name="Saurat O."/>
            <person name="Scarpelli C."/>
            <person name="Schiex T."/>
            <person name="Segurens B."/>
            <person name="Severin A.J."/>
            <person name="Sherrier D.J."/>
            <person name="Shi R."/>
            <person name="Sims S."/>
            <person name="Singer S.R."/>
            <person name="Sinharoy S."/>
            <person name="Sterck L."/>
            <person name="Viollet A."/>
            <person name="Wang B.B."/>
            <person name="Wang K."/>
            <person name="Wang M."/>
            <person name="Wang X."/>
            <person name="Warfsmann J."/>
            <person name="Weissenbach J."/>
            <person name="White D.D."/>
            <person name="White J.D."/>
            <person name="Wiley G.B."/>
            <person name="Wincker P."/>
            <person name="Xing Y."/>
            <person name="Yang L."/>
            <person name="Yao Z."/>
            <person name="Ying F."/>
            <person name="Zhai J."/>
            <person name="Zhou L."/>
            <person name="Zuber A."/>
            <person name="Denarie J."/>
            <person name="Dixon R.A."/>
            <person name="May G.D."/>
            <person name="Schwartz D.C."/>
            <person name="Rogers J."/>
            <person name="Quetier F."/>
            <person name="Town C.D."/>
            <person name="Roe B.A."/>
        </authorList>
    </citation>
    <scope>NUCLEOTIDE SEQUENCE [LARGE SCALE GENOMIC DNA]</scope>
    <source>
        <strain evidence="1">A17</strain>
        <strain evidence="2 3">cv. Jemalong A17</strain>
    </source>
</reference>
<dbReference type="EMBL" id="CM001220">
    <property type="protein sequence ID" value="AES92431.1"/>
    <property type="molecule type" value="Genomic_DNA"/>
</dbReference>
<accession>G7JEB7</accession>
<name>G7JEB7_MEDTR</name>
<sequence>MTYQHEVIFYIWDEFRYGFGVGTYIPVTRVLKPKPSQNGKNPSNWVWFGRITVGMGFVAMPSLGSVSLSLLPIPYLCCHV</sequence>
<keyword evidence="1" id="KW-0812">Transmembrane</keyword>
<reference evidence="1 3" key="2">
    <citation type="journal article" date="2014" name="BMC Genomics">
        <title>An improved genome release (version Mt4.0) for the model legume Medicago truncatula.</title>
        <authorList>
            <person name="Tang H."/>
            <person name="Krishnakumar V."/>
            <person name="Bidwell S."/>
            <person name="Rosen B."/>
            <person name="Chan A."/>
            <person name="Zhou S."/>
            <person name="Gentzbittel L."/>
            <person name="Childs K.L."/>
            <person name="Yandell M."/>
            <person name="Gundlach H."/>
            <person name="Mayer K.F."/>
            <person name="Schwartz D.C."/>
            <person name="Town C.D."/>
        </authorList>
    </citation>
    <scope>GENOME REANNOTATION</scope>
    <source>
        <strain evidence="2 3">cv. Jemalong A17</strain>
    </source>
</reference>
<dbReference type="HOGENOM" id="CLU_2593408_0_0_1"/>
<proteinExistence type="predicted"/>
<evidence type="ECO:0000313" key="3">
    <source>
        <dbReference type="Proteomes" id="UP000002051"/>
    </source>
</evidence>
<reference evidence="2" key="3">
    <citation type="submission" date="2015-04" db="UniProtKB">
        <authorList>
            <consortium name="EnsemblPlants"/>
        </authorList>
    </citation>
    <scope>IDENTIFICATION</scope>
    <source>
        <strain evidence="2">cv. Jemalong A17</strain>
    </source>
</reference>
<dbReference type="AlphaFoldDB" id="G7JEB7"/>